<dbReference type="RefSeq" id="WP_381173764.1">
    <property type="nucleotide sequence ID" value="NZ_JBHSFK010000012.1"/>
</dbReference>
<comment type="caution">
    <text evidence="1">The sequence shown here is derived from an EMBL/GenBank/DDBJ whole genome shotgun (WGS) entry which is preliminary data.</text>
</comment>
<organism evidence="1 2">
    <name type="scientific">Streptomyces vulcanius</name>
    <dbReference type="NCBI Taxonomy" id="1441876"/>
    <lineage>
        <taxon>Bacteria</taxon>
        <taxon>Bacillati</taxon>
        <taxon>Actinomycetota</taxon>
        <taxon>Actinomycetes</taxon>
        <taxon>Kitasatosporales</taxon>
        <taxon>Streptomycetaceae</taxon>
        <taxon>Streptomyces</taxon>
    </lineage>
</organism>
<dbReference type="EMBL" id="JBHSFK010000012">
    <property type="protein sequence ID" value="MFC4501744.1"/>
    <property type="molecule type" value="Genomic_DNA"/>
</dbReference>
<reference evidence="2" key="1">
    <citation type="journal article" date="2019" name="Int. J. Syst. Evol. Microbiol.">
        <title>The Global Catalogue of Microorganisms (GCM) 10K type strain sequencing project: providing services to taxonomists for standard genome sequencing and annotation.</title>
        <authorList>
            <consortium name="The Broad Institute Genomics Platform"/>
            <consortium name="The Broad Institute Genome Sequencing Center for Infectious Disease"/>
            <person name="Wu L."/>
            <person name="Ma J."/>
        </authorList>
    </citation>
    <scope>NUCLEOTIDE SEQUENCE [LARGE SCALE GENOMIC DNA]</scope>
    <source>
        <strain evidence="2">CGMCC 4.7177</strain>
    </source>
</reference>
<keyword evidence="2" id="KW-1185">Reference proteome</keyword>
<name>A0ABV9ARB6_9ACTN</name>
<gene>
    <name evidence="1" type="ORF">ACFPIH_19790</name>
</gene>
<evidence type="ECO:0000313" key="2">
    <source>
        <dbReference type="Proteomes" id="UP001595839"/>
    </source>
</evidence>
<proteinExistence type="predicted"/>
<sequence length="157" mass="17066">MEDHCGRDLDRRLDRALEVLANGSRSLRVPPRYQTFLSVSAVEVDGQAVTGWAFNGRQLTLDSPAGWPVGPVTLWASWGFPSPPASLRALACSEVIRWLALSPGIQSEKVGEVEVTFSGASSTQTLSALTRSALKPYRRRAVGTLSLRREGPHGFGY</sequence>
<accession>A0ABV9ARB6</accession>
<evidence type="ECO:0000313" key="1">
    <source>
        <dbReference type="EMBL" id="MFC4501744.1"/>
    </source>
</evidence>
<dbReference type="Proteomes" id="UP001595839">
    <property type="component" value="Unassembled WGS sequence"/>
</dbReference>
<protein>
    <submittedName>
        <fullName evidence="1">Phage gp6-like head-tail connector protein</fullName>
    </submittedName>
</protein>